<feature type="domain" description="Protein kinase" evidence="14">
    <location>
        <begin position="200"/>
        <end position="457"/>
    </location>
</feature>
<sequence length="481" mass="54277">MRLFKTRESRQGAPSSSNHTSNQQHAPVEISSPTDFQQCIHISADPQQDVLKGVPSSWKSILGEDNANVEYVEYEEGTPLTTSASMDTRTNNERILDHKNEIIPQGFVISRPFEFKHNIHVDYNSETGFTGLPHEWELILRSSSLTKIETCQHPEEVLEILNLAANDFQRPEETKQLEIVSKKKLTLADYVSQEDPSKLFSNLVELDRGSTAVVYRAVHKKSGMKVAIKVMNMATFTKLEKLENEIAVMQTCQHENIVKYVGSYIRDQQLWIVMELMSGGKLTDVILEKGRFTEPQIALVCCQVLKSLKFLHDHQLIHRDIKSDNILLGENGQVKLGDFGFCAEITPQGGTGRNGSRNSVVGTPYWMAPVIIRGVNYDSKVDIWSLGIMALEMAEGEPPLMDLPMLRAMFIIATQPPPTLKEPQQWSGVFKDFLACCLKKNAQQRASVDDLLEHPFVMNVLKEEGSCGDGMKFLVEWRNKK</sequence>
<feature type="compositionally biased region" description="Polar residues" evidence="13">
    <location>
        <begin position="12"/>
        <end position="28"/>
    </location>
</feature>
<evidence type="ECO:0000256" key="3">
    <source>
        <dbReference type="ARBA" id="ARBA00012513"/>
    </source>
</evidence>
<dbReference type="CDD" id="cd06614">
    <property type="entry name" value="STKc_PAK"/>
    <property type="match status" value="1"/>
</dbReference>
<keyword evidence="17" id="KW-1185">Reference proteome</keyword>
<dbReference type="EC" id="2.7.11.1" evidence="3"/>
<dbReference type="RefSeq" id="XP_044548727.1">
    <property type="nucleotide sequence ID" value="XM_044694719.1"/>
</dbReference>
<dbReference type="Pfam" id="PF00069">
    <property type="entry name" value="Pkinase"/>
    <property type="match status" value="1"/>
</dbReference>
<reference evidence="16 17" key="1">
    <citation type="journal article" date="2018" name="BMC Genomics">
        <title>The genome of Naegleria lovaniensis, the basis for a comparative approach to unravel pathogenicity factors of the human pathogenic amoeba N. fowleri.</title>
        <authorList>
            <person name="Liechti N."/>
            <person name="Schurch N."/>
            <person name="Bruggmann R."/>
            <person name="Wittwer M."/>
        </authorList>
    </citation>
    <scope>NUCLEOTIDE SEQUENCE [LARGE SCALE GENOMIC DNA]</scope>
    <source>
        <strain evidence="16 17">ATCC 30569</strain>
    </source>
</reference>
<keyword evidence="4" id="KW-0723">Serine/threonine-protein kinase</keyword>
<evidence type="ECO:0000313" key="16">
    <source>
        <dbReference type="EMBL" id="KAG2383048.1"/>
    </source>
</evidence>
<dbReference type="PROSITE" id="PS50108">
    <property type="entry name" value="CRIB"/>
    <property type="match status" value="1"/>
</dbReference>
<feature type="compositionally biased region" description="Basic and acidic residues" evidence="13">
    <location>
        <begin position="1"/>
        <end position="10"/>
    </location>
</feature>
<evidence type="ECO:0000313" key="17">
    <source>
        <dbReference type="Proteomes" id="UP000816034"/>
    </source>
</evidence>
<dbReference type="GO" id="GO:0005524">
    <property type="term" value="F:ATP binding"/>
    <property type="evidence" value="ECO:0007669"/>
    <property type="project" value="UniProtKB-KW"/>
</dbReference>
<name>A0AA88GR97_NAELO</name>
<proteinExistence type="inferred from homology"/>
<keyword evidence="7" id="KW-0547">Nucleotide-binding</keyword>
<dbReference type="InterPro" id="IPR000095">
    <property type="entry name" value="CRIB_dom"/>
</dbReference>
<dbReference type="InterPro" id="IPR051931">
    <property type="entry name" value="PAK3-like"/>
</dbReference>
<dbReference type="InterPro" id="IPR033923">
    <property type="entry name" value="PAK_BD"/>
</dbReference>
<evidence type="ECO:0000256" key="5">
    <source>
        <dbReference type="ARBA" id="ARBA00022679"/>
    </source>
</evidence>
<dbReference type="GO" id="GO:0004674">
    <property type="term" value="F:protein serine/threonine kinase activity"/>
    <property type="evidence" value="ECO:0007669"/>
    <property type="project" value="UniProtKB-KW"/>
</dbReference>
<evidence type="ECO:0000256" key="6">
    <source>
        <dbReference type="ARBA" id="ARBA00022723"/>
    </source>
</evidence>
<evidence type="ECO:0000256" key="10">
    <source>
        <dbReference type="ARBA" id="ARBA00022842"/>
    </source>
</evidence>
<dbReference type="FunFam" id="1.10.510.10:FF:000768">
    <property type="entry name" value="Non-specific serine/threonine protein kinase"/>
    <property type="match status" value="1"/>
</dbReference>
<dbReference type="AlphaFoldDB" id="A0AA88GR97"/>
<evidence type="ECO:0000256" key="12">
    <source>
        <dbReference type="ARBA" id="ARBA00048679"/>
    </source>
</evidence>
<keyword evidence="9" id="KW-0067">ATP-binding</keyword>
<dbReference type="PROSITE" id="PS00108">
    <property type="entry name" value="PROTEIN_KINASE_ST"/>
    <property type="match status" value="1"/>
</dbReference>
<feature type="region of interest" description="Disordered" evidence="13">
    <location>
        <begin position="1"/>
        <end position="28"/>
    </location>
</feature>
<dbReference type="PANTHER" id="PTHR45832">
    <property type="entry name" value="SERINE/THREONINE-PROTEIN KINASE SAMKA-RELATED-RELATED"/>
    <property type="match status" value="1"/>
</dbReference>
<dbReference type="PROSITE" id="PS50011">
    <property type="entry name" value="PROTEIN_KINASE_DOM"/>
    <property type="match status" value="1"/>
</dbReference>
<dbReference type="GeneID" id="68097470"/>
<comment type="catalytic activity">
    <reaction evidence="12">
        <text>L-seryl-[protein] + ATP = O-phospho-L-seryl-[protein] + ADP + H(+)</text>
        <dbReference type="Rhea" id="RHEA:17989"/>
        <dbReference type="Rhea" id="RHEA-COMP:9863"/>
        <dbReference type="Rhea" id="RHEA-COMP:11604"/>
        <dbReference type="ChEBI" id="CHEBI:15378"/>
        <dbReference type="ChEBI" id="CHEBI:29999"/>
        <dbReference type="ChEBI" id="CHEBI:30616"/>
        <dbReference type="ChEBI" id="CHEBI:83421"/>
        <dbReference type="ChEBI" id="CHEBI:456216"/>
        <dbReference type="EC" id="2.7.11.1"/>
    </reaction>
</comment>
<comment type="cofactor">
    <cofactor evidence="1">
        <name>Mg(2+)</name>
        <dbReference type="ChEBI" id="CHEBI:18420"/>
    </cofactor>
</comment>
<comment type="catalytic activity">
    <reaction evidence="11">
        <text>L-threonyl-[protein] + ATP = O-phospho-L-threonyl-[protein] + ADP + H(+)</text>
        <dbReference type="Rhea" id="RHEA:46608"/>
        <dbReference type="Rhea" id="RHEA-COMP:11060"/>
        <dbReference type="Rhea" id="RHEA-COMP:11605"/>
        <dbReference type="ChEBI" id="CHEBI:15378"/>
        <dbReference type="ChEBI" id="CHEBI:30013"/>
        <dbReference type="ChEBI" id="CHEBI:30616"/>
        <dbReference type="ChEBI" id="CHEBI:61977"/>
        <dbReference type="ChEBI" id="CHEBI:456216"/>
        <dbReference type="EC" id="2.7.11.1"/>
    </reaction>
</comment>
<protein>
    <recommendedName>
        <fullName evidence="3">non-specific serine/threonine protein kinase</fullName>
        <ecNumber evidence="3">2.7.11.1</ecNumber>
    </recommendedName>
</protein>
<keyword evidence="5" id="KW-0808">Transferase</keyword>
<dbReference type="Pfam" id="PF00786">
    <property type="entry name" value="PBD"/>
    <property type="match status" value="2"/>
</dbReference>
<evidence type="ECO:0000256" key="13">
    <source>
        <dbReference type="SAM" id="MobiDB-lite"/>
    </source>
</evidence>
<evidence type="ECO:0000256" key="2">
    <source>
        <dbReference type="ARBA" id="ARBA00008874"/>
    </source>
</evidence>
<dbReference type="InterPro" id="IPR011009">
    <property type="entry name" value="Kinase-like_dom_sf"/>
</dbReference>
<dbReference type="Gene3D" id="3.90.810.10">
    <property type="entry name" value="CRIB domain"/>
    <property type="match status" value="2"/>
</dbReference>
<accession>A0AA88GR97</accession>
<dbReference type="InterPro" id="IPR000719">
    <property type="entry name" value="Prot_kinase_dom"/>
</dbReference>
<evidence type="ECO:0000256" key="11">
    <source>
        <dbReference type="ARBA" id="ARBA00047899"/>
    </source>
</evidence>
<feature type="domain" description="CRIB" evidence="15">
    <location>
        <begin position="109"/>
        <end position="122"/>
    </location>
</feature>
<evidence type="ECO:0000256" key="7">
    <source>
        <dbReference type="ARBA" id="ARBA00022741"/>
    </source>
</evidence>
<keyword evidence="6" id="KW-0479">Metal-binding</keyword>
<comment type="similarity">
    <text evidence="2">Belongs to the protein kinase superfamily. STE Ser/Thr protein kinase family. STE20 subfamily.</text>
</comment>
<dbReference type="SMART" id="SM00220">
    <property type="entry name" value="S_TKc"/>
    <property type="match status" value="1"/>
</dbReference>
<organism evidence="16 17">
    <name type="scientific">Naegleria lovaniensis</name>
    <name type="common">Amoeba</name>
    <dbReference type="NCBI Taxonomy" id="51637"/>
    <lineage>
        <taxon>Eukaryota</taxon>
        <taxon>Discoba</taxon>
        <taxon>Heterolobosea</taxon>
        <taxon>Tetramitia</taxon>
        <taxon>Eutetramitia</taxon>
        <taxon>Vahlkampfiidae</taxon>
        <taxon>Naegleria</taxon>
    </lineage>
</organism>
<comment type="caution">
    <text evidence="16">The sequence shown here is derived from an EMBL/GenBank/DDBJ whole genome shotgun (WGS) entry which is preliminary data.</text>
</comment>
<dbReference type="InterPro" id="IPR036936">
    <property type="entry name" value="CRIB_dom_sf"/>
</dbReference>
<dbReference type="Gene3D" id="1.10.510.10">
    <property type="entry name" value="Transferase(Phosphotransferase) domain 1"/>
    <property type="match status" value="1"/>
</dbReference>
<keyword evidence="8" id="KW-0418">Kinase</keyword>
<dbReference type="Proteomes" id="UP000816034">
    <property type="component" value="Unassembled WGS sequence"/>
</dbReference>
<dbReference type="SMART" id="SM00285">
    <property type="entry name" value="PBD"/>
    <property type="match status" value="2"/>
</dbReference>
<dbReference type="GO" id="GO:0046872">
    <property type="term" value="F:metal ion binding"/>
    <property type="evidence" value="ECO:0007669"/>
    <property type="project" value="UniProtKB-KW"/>
</dbReference>
<dbReference type="EMBL" id="PYSW02000022">
    <property type="protein sequence ID" value="KAG2383048.1"/>
    <property type="molecule type" value="Genomic_DNA"/>
</dbReference>
<dbReference type="PANTHER" id="PTHR45832:SF22">
    <property type="entry name" value="SERINE_THREONINE-PROTEIN KINASE SAMKA-RELATED"/>
    <property type="match status" value="1"/>
</dbReference>
<evidence type="ECO:0000256" key="8">
    <source>
        <dbReference type="ARBA" id="ARBA00022777"/>
    </source>
</evidence>
<gene>
    <name evidence="16" type="ORF">C9374_005015</name>
</gene>
<evidence type="ECO:0000259" key="14">
    <source>
        <dbReference type="PROSITE" id="PS50011"/>
    </source>
</evidence>
<evidence type="ECO:0000256" key="1">
    <source>
        <dbReference type="ARBA" id="ARBA00001946"/>
    </source>
</evidence>
<evidence type="ECO:0000256" key="9">
    <source>
        <dbReference type="ARBA" id="ARBA00022840"/>
    </source>
</evidence>
<evidence type="ECO:0000256" key="4">
    <source>
        <dbReference type="ARBA" id="ARBA00022527"/>
    </source>
</evidence>
<dbReference type="CDD" id="cd01093">
    <property type="entry name" value="CRIB_PAK_like"/>
    <property type="match status" value="1"/>
</dbReference>
<dbReference type="SUPFAM" id="SSF56112">
    <property type="entry name" value="Protein kinase-like (PK-like)"/>
    <property type="match status" value="1"/>
</dbReference>
<keyword evidence="10" id="KW-0460">Magnesium</keyword>
<dbReference type="InterPro" id="IPR008271">
    <property type="entry name" value="Ser/Thr_kinase_AS"/>
</dbReference>
<evidence type="ECO:0000259" key="15">
    <source>
        <dbReference type="PROSITE" id="PS50108"/>
    </source>
</evidence>